<dbReference type="Pfam" id="PF00145">
    <property type="entry name" value="DNA_methylase"/>
    <property type="match status" value="1"/>
</dbReference>
<dbReference type="InterPro" id="IPR001525">
    <property type="entry name" value="C5_MeTfrase"/>
</dbReference>
<dbReference type="RefSeq" id="WP_311075838.1">
    <property type="nucleotide sequence ID" value="NZ_CP134494.1"/>
</dbReference>
<feature type="active site" evidence="5">
    <location>
        <position position="85"/>
    </location>
</feature>
<dbReference type="PRINTS" id="PR00105">
    <property type="entry name" value="C5METTRFRASE"/>
</dbReference>
<dbReference type="InterPro" id="IPR050390">
    <property type="entry name" value="C5-Methyltransferase"/>
</dbReference>
<sequence length="476" mass="54966">MTKVKILDLFAGGGGFSAGFANSRNSDLEFELHRALEINEEACLTLENRYGSHRVIKGDITKQSVKDRILNDCKGVDVIIGGPPCQTFSLAGPARSGSIEMREQLRNDPRNTLYKHFLELVEKLKPPFVVFENVEGMVSKKVETDLSQKQEKVIELVCDELEALGYHTKVDGQDRRYQVLNSADYGTPQVRKRIIIIANRFNIDNPMPIQSHVSNYRTIGDAIKDLPIRLPIISTSRMEKLKNIETLKKYYPVSLDAFMDRMEDLTFHVHSEQQGIKELNYQLKDFYENIKTRKNYKINALHNFINFYNLLVEKLEINRFGENPFNLSHQSREHNFRDVVIFSLMKQGSNSARFMNPINEDYDIVLDELYPYARSKHKDTYVKHSWDRPSNTILAHMEKDGLKFIHPEQPRTFTPYEAALLQSFPDDYRFYGGRNAQFRQIGNAVPPKMAEAIGNAILKTISDNRNIIRPEIIEVK</sequence>
<dbReference type="PROSITE" id="PS00094">
    <property type="entry name" value="C5_MTASE_1"/>
    <property type="match status" value="1"/>
</dbReference>
<organism evidence="8 9">
    <name type="scientific">Mesobacillus jeotgali</name>
    <dbReference type="NCBI Taxonomy" id="129985"/>
    <lineage>
        <taxon>Bacteria</taxon>
        <taxon>Bacillati</taxon>
        <taxon>Bacillota</taxon>
        <taxon>Bacilli</taxon>
        <taxon>Bacillales</taxon>
        <taxon>Bacillaceae</taxon>
        <taxon>Mesobacillus</taxon>
    </lineage>
</organism>
<dbReference type="NCBIfam" id="TIGR00675">
    <property type="entry name" value="dcm"/>
    <property type="match status" value="1"/>
</dbReference>
<dbReference type="Gene3D" id="3.90.120.10">
    <property type="entry name" value="DNA Methylase, subunit A, domain 2"/>
    <property type="match status" value="1"/>
</dbReference>
<evidence type="ECO:0000256" key="2">
    <source>
        <dbReference type="ARBA" id="ARBA00022679"/>
    </source>
</evidence>
<reference evidence="8 9" key="1">
    <citation type="submission" date="2023-09" db="EMBL/GenBank/DDBJ databases">
        <title>Microbial mechanism of fulvic acid promoting antimony reduction mineralization in rice fields.</title>
        <authorList>
            <person name="Chen G."/>
            <person name="Lan J."/>
        </authorList>
    </citation>
    <scope>NUCLEOTIDE SEQUENCE [LARGE SCALE GENOMIC DNA]</scope>
    <source>
        <strain evidence="8 9">PS1</strain>
    </source>
</reference>
<evidence type="ECO:0000313" key="9">
    <source>
        <dbReference type="Proteomes" id="UP001303324"/>
    </source>
</evidence>
<dbReference type="EMBL" id="CP134494">
    <property type="protein sequence ID" value="WNF24838.1"/>
    <property type="molecule type" value="Genomic_DNA"/>
</dbReference>
<accession>A0ABY9VLU7</accession>
<dbReference type="PROSITE" id="PS51679">
    <property type="entry name" value="SAM_MT_C5"/>
    <property type="match status" value="1"/>
</dbReference>
<dbReference type="InterPro" id="IPR018117">
    <property type="entry name" value="C5_DNA_meth_AS"/>
</dbReference>
<keyword evidence="1 5" id="KW-0489">Methyltransferase</keyword>
<evidence type="ECO:0000256" key="5">
    <source>
        <dbReference type="PROSITE-ProRule" id="PRU01016"/>
    </source>
</evidence>
<dbReference type="PANTHER" id="PTHR10629">
    <property type="entry name" value="CYTOSINE-SPECIFIC METHYLTRANSFERASE"/>
    <property type="match status" value="1"/>
</dbReference>
<evidence type="ECO:0000256" key="1">
    <source>
        <dbReference type="ARBA" id="ARBA00022603"/>
    </source>
</evidence>
<comment type="catalytic activity">
    <reaction evidence="7">
        <text>a 2'-deoxycytidine in DNA + S-adenosyl-L-methionine = a 5-methyl-2'-deoxycytidine in DNA + S-adenosyl-L-homocysteine + H(+)</text>
        <dbReference type="Rhea" id="RHEA:13681"/>
        <dbReference type="Rhea" id="RHEA-COMP:11369"/>
        <dbReference type="Rhea" id="RHEA-COMP:11370"/>
        <dbReference type="ChEBI" id="CHEBI:15378"/>
        <dbReference type="ChEBI" id="CHEBI:57856"/>
        <dbReference type="ChEBI" id="CHEBI:59789"/>
        <dbReference type="ChEBI" id="CHEBI:85452"/>
        <dbReference type="ChEBI" id="CHEBI:85454"/>
        <dbReference type="EC" id="2.1.1.37"/>
    </reaction>
</comment>
<keyword evidence="4" id="KW-0680">Restriction system</keyword>
<dbReference type="SUPFAM" id="SSF53335">
    <property type="entry name" value="S-adenosyl-L-methionine-dependent methyltransferases"/>
    <property type="match status" value="1"/>
</dbReference>
<dbReference type="EC" id="2.1.1.37" evidence="7"/>
<evidence type="ECO:0000313" key="8">
    <source>
        <dbReference type="EMBL" id="WNF24838.1"/>
    </source>
</evidence>
<dbReference type="GO" id="GO:0003886">
    <property type="term" value="F:DNA (cytosine-5-)-methyltransferase activity"/>
    <property type="evidence" value="ECO:0007669"/>
    <property type="project" value="UniProtKB-EC"/>
</dbReference>
<comment type="similarity">
    <text evidence="5 6">Belongs to the class I-like SAM-binding methyltransferase superfamily. C5-methyltransferase family.</text>
</comment>
<name>A0ABY9VLU7_9BACI</name>
<evidence type="ECO:0000256" key="7">
    <source>
        <dbReference type="RuleBase" id="RU000417"/>
    </source>
</evidence>
<gene>
    <name evidence="8" type="ORF">RH061_10270</name>
</gene>
<dbReference type="InterPro" id="IPR029063">
    <property type="entry name" value="SAM-dependent_MTases_sf"/>
</dbReference>
<evidence type="ECO:0000256" key="4">
    <source>
        <dbReference type="ARBA" id="ARBA00022747"/>
    </source>
</evidence>
<dbReference type="GO" id="GO:0032259">
    <property type="term" value="P:methylation"/>
    <property type="evidence" value="ECO:0007669"/>
    <property type="project" value="UniProtKB-KW"/>
</dbReference>
<keyword evidence="2 5" id="KW-0808">Transferase</keyword>
<evidence type="ECO:0000256" key="3">
    <source>
        <dbReference type="ARBA" id="ARBA00022691"/>
    </source>
</evidence>
<proteinExistence type="inferred from homology"/>
<dbReference type="PROSITE" id="PS00095">
    <property type="entry name" value="C5_MTASE_2"/>
    <property type="match status" value="1"/>
</dbReference>
<dbReference type="InterPro" id="IPR031303">
    <property type="entry name" value="C5_meth_CS"/>
</dbReference>
<dbReference type="PANTHER" id="PTHR10629:SF52">
    <property type="entry name" value="DNA (CYTOSINE-5)-METHYLTRANSFERASE 1"/>
    <property type="match status" value="1"/>
</dbReference>
<evidence type="ECO:0000256" key="6">
    <source>
        <dbReference type="RuleBase" id="RU000416"/>
    </source>
</evidence>
<protein>
    <recommendedName>
        <fullName evidence="7">Cytosine-specific methyltransferase</fullName>
        <ecNumber evidence="7">2.1.1.37</ecNumber>
    </recommendedName>
</protein>
<dbReference type="Gene3D" id="3.40.50.150">
    <property type="entry name" value="Vaccinia Virus protein VP39"/>
    <property type="match status" value="1"/>
</dbReference>
<keyword evidence="9" id="KW-1185">Reference proteome</keyword>
<dbReference type="Proteomes" id="UP001303324">
    <property type="component" value="Chromosome"/>
</dbReference>
<keyword evidence="3 5" id="KW-0949">S-adenosyl-L-methionine</keyword>